<name>A0A1N6X7V2_AQUAC</name>
<reference evidence="1 2" key="1">
    <citation type="submission" date="2017-01" db="EMBL/GenBank/DDBJ databases">
        <authorList>
            <person name="Mah S.A."/>
            <person name="Swanson W.J."/>
            <person name="Moy G.W."/>
            <person name="Vacquier V.D."/>
        </authorList>
    </citation>
    <scope>NUCLEOTIDE SEQUENCE [LARGE SCALE GENOMIC DNA]</scope>
    <source>
        <strain evidence="1 2">RU36E</strain>
    </source>
</reference>
<evidence type="ECO:0000313" key="2">
    <source>
        <dbReference type="Proteomes" id="UP000185841"/>
    </source>
</evidence>
<gene>
    <name evidence="1" type="ORF">SAMN05878282_11211</name>
</gene>
<proteinExistence type="predicted"/>
<organism evidence="1 2">
    <name type="scientific">Aquipseudomonas alcaligenes</name>
    <name type="common">Pseudomonas alcaligenes</name>
    <dbReference type="NCBI Taxonomy" id="43263"/>
    <lineage>
        <taxon>Bacteria</taxon>
        <taxon>Pseudomonadati</taxon>
        <taxon>Pseudomonadota</taxon>
        <taxon>Gammaproteobacteria</taxon>
        <taxon>Pseudomonadales</taxon>
        <taxon>Pseudomonadaceae</taxon>
        <taxon>Aquipseudomonas</taxon>
    </lineage>
</organism>
<protein>
    <submittedName>
        <fullName evidence="1">Uncharacterized protein</fullName>
    </submittedName>
</protein>
<accession>A0A1N6X7V2</accession>
<dbReference type="EMBL" id="FTMP01000012">
    <property type="protein sequence ID" value="SIQ98406.1"/>
    <property type="molecule type" value="Genomic_DNA"/>
</dbReference>
<dbReference type="Proteomes" id="UP000185841">
    <property type="component" value="Unassembled WGS sequence"/>
</dbReference>
<dbReference type="AlphaFoldDB" id="A0A1N6X7V2"/>
<sequence>MITLITDRCGETEPDILASVCSEAFEARSLAGELLLTRQAPDGGWTHSLLCDLAQEIEHLTVEGADAYVGYVWVGSTEV</sequence>
<dbReference type="RefSeq" id="WP_076429211.1">
    <property type="nucleotide sequence ID" value="NZ_FTMP01000012.1"/>
</dbReference>
<evidence type="ECO:0000313" key="1">
    <source>
        <dbReference type="EMBL" id="SIQ98406.1"/>
    </source>
</evidence>